<organism evidence="4 5">
    <name type="scientific">Streptococcus dentapri</name>
    <dbReference type="NCBI Taxonomy" id="573564"/>
    <lineage>
        <taxon>Bacteria</taxon>
        <taxon>Bacillati</taxon>
        <taxon>Bacillota</taxon>
        <taxon>Bacilli</taxon>
        <taxon>Lactobacillales</taxon>
        <taxon>Streptococcaceae</taxon>
        <taxon>Streptococcus</taxon>
    </lineage>
</organism>
<sequence length="156" mass="16892">MQKIDTKDLTLLALMTGLSLVLGLIHVPTPTGFLTLLDTGIFFTSFLLGSRRGAIVGGLSAFLLDLYLGYPQYMVFSLLAHGAQGYFAGWQGKGRLLGLLLASVIMIVVYILAAFALGYGWGGAIAGIWGNFCQNTLGLVLGFSFYRAFTRVFPRR</sequence>
<feature type="transmembrane region" description="Helical" evidence="3">
    <location>
        <begin position="128"/>
        <end position="149"/>
    </location>
</feature>
<dbReference type="Gene3D" id="1.10.1760.20">
    <property type="match status" value="1"/>
</dbReference>
<keyword evidence="3" id="KW-0472">Membrane</keyword>
<gene>
    <name evidence="4" type="ORF">ACFOSE_04730</name>
</gene>
<reference evidence="5" key="1">
    <citation type="journal article" date="2019" name="Int. J. Syst. Evol. Microbiol.">
        <title>The Global Catalogue of Microorganisms (GCM) 10K type strain sequencing project: providing services to taxonomists for standard genome sequencing and annotation.</title>
        <authorList>
            <consortium name="The Broad Institute Genomics Platform"/>
            <consortium name="The Broad Institute Genome Sequencing Center for Infectious Disease"/>
            <person name="Wu L."/>
            <person name="Ma J."/>
        </authorList>
    </citation>
    <scope>NUCLEOTIDE SEQUENCE [LARGE SCALE GENOMIC DNA]</scope>
    <source>
        <strain evidence="5">CCUG 58728</strain>
    </source>
</reference>
<dbReference type="EMBL" id="JBHSAC010000042">
    <property type="protein sequence ID" value="MFC3932084.1"/>
    <property type="molecule type" value="Genomic_DNA"/>
</dbReference>
<evidence type="ECO:0000256" key="3">
    <source>
        <dbReference type="SAM" id="Phobius"/>
    </source>
</evidence>
<proteinExistence type="predicted"/>
<evidence type="ECO:0000256" key="2">
    <source>
        <dbReference type="ARBA" id="ARBA00022989"/>
    </source>
</evidence>
<keyword evidence="5" id="KW-1185">Reference proteome</keyword>
<dbReference type="InterPro" id="IPR009825">
    <property type="entry name" value="ECF_substrate-spec-like"/>
</dbReference>
<protein>
    <submittedName>
        <fullName evidence="4">ECF transporter S component</fullName>
    </submittedName>
</protein>
<evidence type="ECO:0000313" key="4">
    <source>
        <dbReference type="EMBL" id="MFC3932084.1"/>
    </source>
</evidence>
<keyword evidence="2 3" id="KW-1133">Transmembrane helix</keyword>
<dbReference type="Pfam" id="PF07155">
    <property type="entry name" value="ECF-ribofla_trS"/>
    <property type="match status" value="1"/>
</dbReference>
<dbReference type="PANTHER" id="PTHR37815:SF3">
    <property type="entry name" value="UPF0397 PROTEIN SPR0429"/>
    <property type="match status" value="1"/>
</dbReference>
<dbReference type="PANTHER" id="PTHR37815">
    <property type="entry name" value="UPF0397 PROTEIN BC_2624-RELATED"/>
    <property type="match status" value="1"/>
</dbReference>
<evidence type="ECO:0000313" key="5">
    <source>
        <dbReference type="Proteomes" id="UP001595901"/>
    </source>
</evidence>
<name>A0ABV8D196_9STRE</name>
<dbReference type="RefSeq" id="WP_380431180.1">
    <property type="nucleotide sequence ID" value="NZ_JBHSAC010000042.1"/>
</dbReference>
<keyword evidence="1 3" id="KW-0812">Transmembrane</keyword>
<feature type="transmembrane region" description="Helical" evidence="3">
    <location>
        <begin position="9"/>
        <end position="27"/>
    </location>
</feature>
<feature type="transmembrane region" description="Helical" evidence="3">
    <location>
        <begin position="96"/>
        <end position="122"/>
    </location>
</feature>
<evidence type="ECO:0000256" key="1">
    <source>
        <dbReference type="ARBA" id="ARBA00022692"/>
    </source>
</evidence>
<accession>A0ABV8D196</accession>
<dbReference type="Proteomes" id="UP001595901">
    <property type="component" value="Unassembled WGS sequence"/>
</dbReference>
<comment type="caution">
    <text evidence="4">The sequence shown here is derived from an EMBL/GenBank/DDBJ whole genome shotgun (WGS) entry which is preliminary data.</text>
</comment>